<dbReference type="Gene3D" id="2.70.160.11">
    <property type="entry name" value="Hnrnp arginine n-methyltransferase1"/>
    <property type="match status" value="1"/>
</dbReference>
<dbReference type="PANTHER" id="PTHR11006">
    <property type="entry name" value="PROTEIN ARGININE N-METHYLTRANSFERASE"/>
    <property type="match status" value="1"/>
</dbReference>
<evidence type="ECO:0000256" key="4">
    <source>
        <dbReference type="ARBA" id="ARBA00022603"/>
    </source>
</evidence>
<evidence type="ECO:0000259" key="17">
    <source>
        <dbReference type="Pfam" id="PF22528"/>
    </source>
</evidence>
<dbReference type="Pfam" id="PF22528">
    <property type="entry name" value="PRMT_C"/>
    <property type="match status" value="2"/>
</dbReference>
<feature type="domain" description="Protein arginine N-methyltransferase" evidence="17">
    <location>
        <begin position="515"/>
        <end position="576"/>
    </location>
</feature>
<dbReference type="GO" id="GO:0008270">
    <property type="term" value="F:zinc ion binding"/>
    <property type="evidence" value="ECO:0007669"/>
    <property type="project" value="UniProtKB-KW"/>
</dbReference>
<dbReference type="PANTHER" id="PTHR11006:SF53">
    <property type="entry name" value="PROTEIN ARGININE N-METHYLTRANSFERASE 3"/>
    <property type="match status" value="1"/>
</dbReference>
<keyword evidence="4 12" id="KW-0489">Methyltransferase</keyword>
<protein>
    <recommendedName>
        <fullName evidence="2">type I protein arginine methyltransferase</fullName>
        <ecNumber evidence="2">2.1.1.319</ecNumber>
    </recommendedName>
</protein>
<evidence type="ECO:0000256" key="2">
    <source>
        <dbReference type="ARBA" id="ARBA00011925"/>
    </source>
</evidence>
<evidence type="ECO:0000256" key="1">
    <source>
        <dbReference type="ARBA" id="ARBA00004514"/>
    </source>
</evidence>
<feature type="domain" description="Protein arginine N-methyltransferase 3-like C2H2 zinc finger" evidence="16">
    <location>
        <begin position="82"/>
        <end position="127"/>
    </location>
</feature>
<dbReference type="GO" id="GO:0005634">
    <property type="term" value="C:nucleus"/>
    <property type="evidence" value="ECO:0007669"/>
    <property type="project" value="TreeGrafter"/>
</dbReference>
<evidence type="ECO:0000256" key="5">
    <source>
        <dbReference type="ARBA" id="ARBA00022679"/>
    </source>
</evidence>
<comment type="subcellular location">
    <subcellularLocation>
        <location evidence="1">Cytoplasm</location>
        <location evidence="1">Cytosol</location>
    </subcellularLocation>
</comment>
<feature type="coiled-coil region" evidence="13">
    <location>
        <begin position="152"/>
        <end position="186"/>
    </location>
</feature>
<evidence type="ECO:0000256" key="8">
    <source>
        <dbReference type="ARBA" id="ARBA00022771"/>
    </source>
</evidence>
<dbReference type="SUPFAM" id="SSF57667">
    <property type="entry name" value="beta-beta-alpha zinc fingers"/>
    <property type="match status" value="1"/>
</dbReference>
<dbReference type="EMBL" id="JAEVFJ010000050">
    <property type="protein sequence ID" value="KAH8082439.1"/>
    <property type="molecule type" value="Genomic_DNA"/>
</dbReference>
<dbReference type="Gene3D" id="3.40.50.150">
    <property type="entry name" value="Vaccinia Virus protein VP39"/>
    <property type="match status" value="1"/>
</dbReference>
<keyword evidence="3" id="KW-0963">Cytoplasm</keyword>
<evidence type="ECO:0000256" key="11">
    <source>
        <dbReference type="ARBA" id="ARBA00049303"/>
    </source>
</evidence>
<dbReference type="InterPro" id="IPR055135">
    <property type="entry name" value="PRMT_dom"/>
</dbReference>
<dbReference type="SUPFAM" id="SSF53335">
    <property type="entry name" value="S-adenosyl-L-methionine-dependent methyltransferases"/>
    <property type="match status" value="1"/>
</dbReference>
<feature type="domain" description="Protein arginine N-methyltransferase" evidence="17">
    <location>
        <begin position="373"/>
        <end position="468"/>
    </location>
</feature>
<dbReference type="GO" id="GO:0035242">
    <property type="term" value="F:protein-arginine omega-N asymmetric methyltransferase activity"/>
    <property type="evidence" value="ECO:0007669"/>
    <property type="project" value="UniProtKB-EC"/>
</dbReference>
<dbReference type="GO" id="GO:0005829">
    <property type="term" value="C:cytosol"/>
    <property type="evidence" value="ECO:0007669"/>
    <property type="project" value="UniProtKB-SubCell"/>
</dbReference>
<evidence type="ECO:0000256" key="12">
    <source>
        <dbReference type="PROSITE-ProRule" id="PRU01015"/>
    </source>
</evidence>
<evidence type="ECO:0000259" key="15">
    <source>
        <dbReference type="Pfam" id="PF13649"/>
    </source>
</evidence>
<keyword evidence="5 12" id="KW-0808">Transferase</keyword>
<keyword evidence="9" id="KW-0862">Zinc</keyword>
<keyword evidence="7" id="KW-0479">Metal-binding</keyword>
<dbReference type="GO" id="GO:0042054">
    <property type="term" value="F:histone methyltransferase activity"/>
    <property type="evidence" value="ECO:0007669"/>
    <property type="project" value="TreeGrafter"/>
</dbReference>
<evidence type="ECO:0000256" key="6">
    <source>
        <dbReference type="ARBA" id="ARBA00022691"/>
    </source>
</evidence>
<comment type="caution">
    <text evidence="18">The sequence shown here is derived from an EMBL/GenBank/DDBJ whole genome shotgun (WGS) entry which is preliminary data.</text>
</comment>
<dbReference type="InterPro" id="IPR025799">
    <property type="entry name" value="Arg_MeTrfase"/>
</dbReference>
<keyword evidence="19" id="KW-1185">Reference proteome</keyword>
<dbReference type="InterPro" id="IPR036236">
    <property type="entry name" value="Znf_C2H2_sf"/>
</dbReference>
<evidence type="ECO:0000256" key="14">
    <source>
        <dbReference type="SAM" id="MobiDB-lite"/>
    </source>
</evidence>
<dbReference type="AlphaFoldDB" id="A0A8K0XKF6"/>
<keyword evidence="13" id="KW-0175">Coiled coil</keyword>
<dbReference type="InterPro" id="IPR041698">
    <property type="entry name" value="Methyltransf_25"/>
</dbReference>
<feature type="compositionally biased region" description="Acidic residues" evidence="14">
    <location>
        <begin position="28"/>
        <end position="39"/>
    </location>
</feature>
<accession>A0A8K0XKF6</accession>
<dbReference type="CDD" id="cd02440">
    <property type="entry name" value="AdoMet_MTases"/>
    <property type="match status" value="1"/>
</dbReference>
<dbReference type="FunFam" id="3.40.50.150:FF:000003">
    <property type="entry name" value="Blast:Protein arginine N-methyltransferase 1"/>
    <property type="match status" value="1"/>
</dbReference>
<comment type="catalytic activity">
    <reaction evidence="10">
        <text>L-arginyl-[protein] + 2 S-adenosyl-L-methionine = N(omega),N(omega)-dimethyl-L-arginyl-[protein] + 2 S-adenosyl-L-homocysteine + 2 H(+)</text>
        <dbReference type="Rhea" id="RHEA:48096"/>
        <dbReference type="Rhea" id="RHEA-COMP:10532"/>
        <dbReference type="Rhea" id="RHEA-COMP:11991"/>
        <dbReference type="ChEBI" id="CHEBI:15378"/>
        <dbReference type="ChEBI" id="CHEBI:29965"/>
        <dbReference type="ChEBI" id="CHEBI:57856"/>
        <dbReference type="ChEBI" id="CHEBI:59789"/>
        <dbReference type="ChEBI" id="CHEBI:61897"/>
        <dbReference type="EC" id="2.1.1.319"/>
    </reaction>
    <physiologicalReaction direction="left-to-right" evidence="10">
        <dbReference type="Rhea" id="RHEA:48097"/>
    </physiologicalReaction>
</comment>
<evidence type="ECO:0000256" key="7">
    <source>
        <dbReference type="ARBA" id="ARBA00022723"/>
    </source>
</evidence>
<dbReference type="Pfam" id="PF21137">
    <property type="entry name" value="ANM3_C2H2_Zf"/>
    <property type="match status" value="1"/>
</dbReference>
<dbReference type="PROSITE" id="PS51678">
    <property type="entry name" value="SAM_MT_PRMT"/>
    <property type="match status" value="1"/>
</dbReference>
<sequence length="593" mass="66348">MSLRMSSNFLDGHGEEHEESERGSDESSSSEDEQDLTWEDWVSDSVSKRPCKSLFDETVLTSVAEIEQWDRSNHGFDLEATVKRLWLDHYQRIRLVNWIRKEKPSSADVNALTGQEPLFSSDAYLIPTLEDDPLLEAGTDDWTDSDQEDAVAQSSISDLTSAQRKIAALEKKLKKTQEDLVNYRAFVGDRLNLAGLADALKDVESSSTHAAVPLRDDDSHYFQSYGENDIHAVMIQDKVRTASYAKFIMTSPELFRDAVVLDVGCGTGILSLFAARAGAKRVFAVDASDIAEKAQQIVKANNFDHVITVIRGKVEDIQLPDGVTHVDVIISEWMGYALLYESMLDSVLKARDRFLKPEGGVMAPSQCRMMFGLCEAGEIFKERVGFWGDVYGFDLSAMGTHVYEDAIVDVVGPNTLSSEPVIIKDLYLQDITTRQLDFTSNFKLVANNDQKQKIHAFVLYFDTFFTVTGEHLQDDIPVYVAAEGDPILAEVWQIGAKPHQSRRMSSGDPLKKPKPKLISFSTGPASVPTHWKQTLFLLREPITVHEGTIVQGIIKCRKSEGNSRELDVEIHYTVKEPEAVDTPDVVIQAFKVR</sequence>
<evidence type="ECO:0000256" key="10">
    <source>
        <dbReference type="ARBA" id="ARBA00047384"/>
    </source>
</evidence>
<evidence type="ECO:0000313" key="19">
    <source>
        <dbReference type="Proteomes" id="UP000813824"/>
    </source>
</evidence>
<keyword evidence="8" id="KW-0863">Zinc-finger</keyword>
<evidence type="ECO:0000259" key="16">
    <source>
        <dbReference type="Pfam" id="PF21137"/>
    </source>
</evidence>
<comment type="catalytic activity">
    <reaction evidence="11">
        <text>L-arginyl-[protein] + S-adenosyl-L-methionine = N(omega)-methyl-L-arginyl-[protein] + S-adenosyl-L-homocysteine + H(+)</text>
        <dbReference type="Rhea" id="RHEA:48100"/>
        <dbReference type="Rhea" id="RHEA-COMP:10532"/>
        <dbReference type="Rhea" id="RHEA-COMP:11990"/>
        <dbReference type="ChEBI" id="CHEBI:15378"/>
        <dbReference type="ChEBI" id="CHEBI:29965"/>
        <dbReference type="ChEBI" id="CHEBI:57856"/>
        <dbReference type="ChEBI" id="CHEBI:59789"/>
        <dbReference type="ChEBI" id="CHEBI:65280"/>
    </reaction>
    <physiologicalReaction direction="left-to-right" evidence="11">
        <dbReference type="Rhea" id="RHEA:48101"/>
    </physiologicalReaction>
</comment>
<keyword evidence="6 12" id="KW-0949">S-adenosyl-L-methionine</keyword>
<feature type="region of interest" description="Disordered" evidence="14">
    <location>
        <begin position="1"/>
        <end position="39"/>
    </location>
</feature>
<dbReference type="GO" id="GO:0032259">
    <property type="term" value="P:methylation"/>
    <property type="evidence" value="ECO:0007669"/>
    <property type="project" value="UniProtKB-KW"/>
</dbReference>
<dbReference type="OrthoDB" id="7848332at2759"/>
<dbReference type="InterPro" id="IPR049482">
    <property type="entry name" value="ANM3-like_C2H2_Zf"/>
</dbReference>
<dbReference type="Proteomes" id="UP000813824">
    <property type="component" value="Unassembled WGS sequence"/>
</dbReference>
<name>A0A8K0XKF6_9AGAR</name>
<evidence type="ECO:0000256" key="13">
    <source>
        <dbReference type="SAM" id="Coils"/>
    </source>
</evidence>
<organism evidence="18 19">
    <name type="scientific">Cristinia sonorae</name>
    <dbReference type="NCBI Taxonomy" id="1940300"/>
    <lineage>
        <taxon>Eukaryota</taxon>
        <taxon>Fungi</taxon>
        <taxon>Dikarya</taxon>
        <taxon>Basidiomycota</taxon>
        <taxon>Agaricomycotina</taxon>
        <taxon>Agaricomycetes</taxon>
        <taxon>Agaricomycetidae</taxon>
        <taxon>Agaricales</taxon>
        <taxon>Pleurotineae</taxon>
        <taxon>Stephanosporaceae</taxon>
        <taxon>Cristinia</taxon>
    </lineage>
</organism>
<gene>
    <name evidence="18" type="ORF">BXZ70DRAFT_901075</name>
</gene>
<proteinExistence type="predicted"/>
<dbReference type="InterPro" id="IPR029063">
    <property type="entry name" value="SAM-dependent_MTases_sf"/>
</dbReference>
<dbReference type="Pfam" id="PF13649">
    <property type="entry name" value="Methyltransf_25"/>
    <property type="match status" value="1"/>
</dbReference>
<evidence type="ECO:0000313" key="18">
    <source>
        <dbReference type="EMBL" id="KAH8082439.1"/>
    </source>
</evidence>
<evidence type="ECO:0000256" key="3">
    <source>
        <dbReference type="ARBA" id="ARBA00022490"/>
    </source>
</evidence>
<feature type="compositionally biased region" description="Basic and acidic residues" evidence="14">
    <location>
        <begin position="12"/>
        <end position="25"/>
    </location>
</feature>
<dbReference type="EC" id="2.1.1.319" evidence="2"/>
<reference evidence="18" key="1">
    <citation type="journal article" date="2021" name="New Phytol.">
        <title>Evolutionary innovations through gain and loss of genes in the ectomycorrhizal Boletales.</title>
        <authorList>
            <person name="Wu G."/>
            <person name="Miyauchi S."/>
            <person name="Morin E."/>
            <person name="Kuo A."/>
            <person name="Drula E."/>
            <person name="Varga T."/>
            <person name="Kohler A."/>
            <person name="Feng B."/>
            <person name="Cao Y."/>
            <person name="Lipzen A."/>
            <person name="Daum C."/>
            <person name="Hundley H."/>
            <person name="Pangilinan J."/>
            <person name="Johnson J."/>
            <person name="Barry K."/>
            <person name="LaButti K."/>
            <person name="Ng V."/>
            <person name="Ahrendt S."/>
            <person name="Min B."/>
            <person name="Choi I.G."/>
            <person name="Park H."/>
            <person name="Plett J.M."/>
            <person name="Magnuson J."/>
            <person name="Spatafora J.W."/>
            <person name="Nagy L.G."/>
            <person name="Henrissat B."/>
            <person name="Grigoriev I.V."/>
            <person name="Yang Z.L."/>
            <person name="Xu J."/>
            <person name="Martin F.M."/>
        </authorList>
    </citation>
    <scope>NUCLEOTIDE SEQUENCE</scope>
    <source>
        <strain evidence="18">KKN 215</strain>
    </source>
</reference>
<feature type="domain" description="Methyltransferase" evidence="15">
    <location>
        <begin position="260"/>
        <end position="359"/>
    </location>
</feature>
<evidence type="ECO:0000256" key="9">
    <source>
        <dbReference type="ARBA" id="ARBA00022833"/>
    </source>
</evidence>